<name>A0A3R8TXL5_9GAMM</name>
<proteinExistence type="predicted"/>
<reference evidence="1 2" key="1">
    <citation type="submission" date="2018-10" db="EMBL/GenBank/DDBJ databases">
        <title>Transmission dynamics of multidrug resistant bacteria on intensive care unit surfaces.</title>
        <authorList>
            <person name="D'Souza A.W."/>
            <person name="Potter R.F."/>
            <person name="Wallace M."/>
            <person name="Shupe A."/>
            <person name="Patel S."/>
            <person name="Sun S."/>
            <person name="Gul D."/>
            <person name="Kwon J.H."/>
            <person name="Andleeb S."/>
            <person name="Burnham C.-A.D."/>
            <person name="Dantas G."/>
        </authorList>
    </citation>
    <scope>NUCLEOTIDE SEQUENCE [LARGE SCALE GENOMIC DNA]</scope>
    <source>
        <strain evidence="1 2">PX_177</strain>
    </source>
</reference>
<dbReference type="EMBL" id="RHQL01000018">
    <property type="protein sequence ID" value="RRV05439.1"/>
    <property type="molecule type" value="Genomic_DNA"/>
</dbReference>
<comment type="caution">
    <text evidence="1">The sequence shown here is derived from an EMBL/GenBank/DDBJ whole genome shotgun (WGS) entry which is preliminary data.</text>
</comment>
<dbReference type="AlphaFoldDB" id="A0A3R8TXL5"/>
<dbReference type="Proteomes" id="UP000276506">
    <property type="component" value="Unassembled WGS sequence"/>
</dbReference>
<accession>A0A3R8TXL5</accession>
<sequence>MPRWFRLRALFRCIFLLLAFLLGEVEDLVIIMATINTETPNTTCCSAIVHPTNKEAEADPMIAATITSITFFMYVI</sequence>
<protein>
    <submittedName>
        <fullName evidence="1">Uncharacterized protein</fullName>
    </submittedName>
</protein>
<evidence type="ECO:0000313" key="2">
    <source>
        <dbReference type="Proteomes" id="UP000276506"/>
    </source>
</evidence>
<evidence type="ECO:0000313" key="1">
    <source>
        <dbReference type="EMBL" id="RRV05439.1"/>
    </source>
</evidence>
<gene>
    <name evidence="1" type="ORF">EGJ28_21095</name>
</gene>
<organism evidence="1 2">
    <name type="scientific">Stutzerimonas xanthomarina</name>
    <dbReference type="NCBI Taxonomy" id="271420"/>
    <lineage>
        <taxon>Bacteria</taxon>
        <taxon>Pseudomonadati</taxon>
        <taxon>Pseudomonadota</taxon>
        <taxon>Gammaproteobacteria</taxon>
        <taxon>Pseudomonadales</taxon>
        <taxon>Pseudomonadaceae</taxon>
        <taxon>Stutzerimonas</taxon>
    </lineage>
</organism>